<organism evidence="1">
    <name type="scientific">marine sediment metagenome</name>
    <dbReference type="NCBI Taxonomy" id="412755"/>
    <lineage>
        <taxon>unclassified sequences</taxon>
        <taxon>metagenomes</taxon>
        <taxon>ecological metagenomes</taxon>
    </lineage>
</organism>
<name>A0A0F8Z3X1_9ZZZZ</name>
<dbReference type="AlphaFoldDB" id="A0A0F8Z3X1"/>
<evidence type="ECO:0000313" key="1">
    <source>
        <dbReference type="EMBL" id="KKK88398.1"/>
    </source>
</evidence>
<dbReference type="EMBL" id="LAZR01049969">
    <property type="protein sequence ID" value="KKK88398.1"/>
    <property type="molecule type" value="Genomic_DNA"/>
</dbReference>
<sequence length="53" mass="5976">MAHIYYTQASHDWEVESADITVDQANINDRNFNSTYEVTGASAATKVIWIDRG</sequence>
<reference evidence="1" key="1">
    <citation type="journal article" date="2015" name="Nature">
        <title>Complex archaea that bridge the gap between prokaryotes and eukaryotes.</title>
        <authorList>
            <person name="Spang A."/>
            <person name="Saw J.H."/>
            <person name="Jorgensen S.L."/>
            <person name="Zaremba-Niedzwiedzka K."/>
            <person name="Martijn J."/>
            <person name="Lind A.E."/>
            <person name="van Eijk R."/>
            <person name="Schleper C."/>
            <person name="Guy L."/>
            <person name="Ettema T.J."/>
        </authorList>
    </citation>
    <scope>NUCLEOTIDE SEQUENCE</scope>
</reference>
<protein>
    <submittedName>
        <fullName evidence="1">Uncharacterized protein</fullName>
    </submittedName>
</protein>
<accession>A0A0F8Z3X1</accession>
<comment type="caution">
    <text evidence="1">The sequence shown here is derived from an EMBL/GenBank/DDBJ whole genome shotgun (WGS) entry which is preliminary data.</text>
</comment>
<feature type="non-terminal residue" evidence="1">
    <location>
        <position position="53"/>
    </location>
</feature>
<gene>
    <name evidence="1" type="ORF">LCGC14_2743560</name>
</gene>
<proteinExistence type="predicted"/>